<feature type="compositionally biased region" description="Basic and acidic residues" evidence="1">
    <location>
        <begin position="1"/>
        <end position="11"/>
    </location>
</feature>
<gene>
    <name evidence="2" type="ORF">COLO4_28171</name>
</gene>
<comment type="caution">
    <text evidence="2">The sequence shown here is derived from an EMBL/GenBank/DDBJ whole genome shotgun (WGS) entry which is preliminary data.</text>
</comment>
<dbReference type="EMBL" id="AWUE01019768">
    <property type="protein sequence ID" value="OMO71572.1"/>
    <property type="molecule type" value="Genomic_DNA"/>
</dbReference>
<evidence type="ECO:0000313" key="3">
    <source>
        <dbReference type="Proteomes" id="UP000187203"/>
    </source>
</evidence>
<accession>A0A1R3HMS5</accession>
<reference evidence="3" key="1">
    <citation type="submission" date="2013-09" db="EMBL/GenBank/DDBJ databases">
        <title>Corchorus olitorius genome sequencing.</title>
        <authorList>
            <person name="Alam M."/>
            <person name="Haque M.S."/>
            <person name="Islam M.S."/>
            <person name="Emdad E.M."/>
            <person name="Islam M.M."/>
            <person name="Ahmed B."/>
            <person name="Halim A."/>
            <person name="Hossen Q.M.M."/>
            <person name="Hossain M.Z."/>
            <person name="Ahmed R."/>
            <person name="Khan M.M."/>
            <person name="Islam R."/>
            <person name="Rashid M.M."/>
            <person name="Khan S.A."/>
            <person name="Rahman M.S."/>
            <person name="Alam M."/>
            <person name="Yahiya A.S."/>
            <person name="Khan M.S."/>
            <person name="Azam M.S."/>
            <person name="Haque T."/>
            <person name="Lashkar M.Z.H."/>
            <person name="Akhand A.I."/>
            <person name="Morshed G."/>
            <person name="Roy S."/>
            <person name="Uddin K.S."/>
            <person name="Rabeya T."/>
            <person name="Hossain A.S."/>
            <person name="Chowdhury A."/>
            <person name="Snigdha A.R."/>
            <person name="Mortoza M.S."/>
            <person name="Matin S.A."/>
            <person name="Hoque S.M.E."/>
            <person name="Islam M.K."/>
            <person name="Roy D.K."/>
            <person name="Haider R."/>
            <person name="Moosa M.M."/>
            <person name="Elias S.M."/>
            <person name="Hasan A.M."/>
            <person name="Jahan S."/>
            <person name="Shafiuddin M."/>
            <person name="Mahmood N."/>
            <person name="Shommy N.S."/>
        </authorList>
    </citation>
    <scope>NUCLEOTIDE SEQUENCE [LARGE SCALE GENOMIC DNA]</scope>
    <source>
        <strain evidence="3">cv. O-4</strain>
    </source>
</reference>
<feature type="region of interest" description="Disordered" evidence="1">
    <location>
        <begin position="1"/>
        <end position="25"/>
    </location>
</feature>
<evidence type="ECO:0000313" key="2">
    <source>
        <dbReference type="EMBL" id="OMO71572.1"/>
    </source>
</evidence>
<evidence type="ECO:0000256" key="1">
    <source>
        <dbReference type="SAM" id="MobiDB-lite"/>
    </source>
</evidence>
<proteinExistence type="predicted"/>
<name>A0A1R3HMS5_9ROSI</name>
<dbReference type="Proteomes" id="UP000187203">
    <property type="component" value="Unassembled WGS sequence"/>
</dbReference>
<keyword evidence="3" id="KW-1185">Reference proteome</keyword>
<protein>
    <submittedName>
        <fullName evidence="2">Tubulin gamma complex-associated protein</fullName>
    </submittedName>
</protein>
<sequence length="42" mass="4780">MVKLRGADKMLKNKPSTAELKNSTGNFEKKPNSTYFWFVSGE</sequence>
<organism evidence="2 3">
    <name type="scientific">Corchorus olitorius</name>
    <dbReference type="NCBI Taxonomy" id="93759"/>
    <lineage>
        <taxon>Eukaryota</taxon>
        <taxon>Viridiplantae</taxon>
        <taxon>Streptophyta</taxon>
        <taxon>Embryophyta</taxon>
        <taxon>Tracheophyta</taxon>
        <taxon>Spermatophyta</taxon>
        <taxon>Magnoliopsida</taxon>
        <taxon>eudicotyledons</taxon>
        <taxon>Gunneridae</taxon>
        <taxon>Pentapetalae</taxon>
        <taxon>rosids</taxon>
        <taxon>malvids</taxon>
        <taxon>Malvales</taxon>
        <taxon>Malvaceae</taxon>
        <taxon>Grewioideae</taxon>
        <taxon>Apeibeae</taxon>
        <taxon>Corchorus</taxon>
    </lineage>
</organism>
<feature type="compositionally biased region" description="Polar residues" evidence="1">
    <location>
        <begin position="14"/>
        <end position="25"/>
    </location>
</feature>
<dbReference type="AlphaFoldDB" id="A0A1R3HMS5"/>